<feature type="domain" description="Enoyl reductase (ER)" evidence="2">
    <location>
        <begin position="11"/>
        <end position="324"/>
    </location>
</feature>
<dbReference type="Pfam" id="PF08240">
    <property type="entry name" value="ADH_N"/>
    <property type="match status" value="1"/>
</dbReference>
<dbReference type="InterPro" id="IPR051603">
    <property type="entry name" value="Zinc-ADH_QOR/CCCR"/>
</dbReference>
<reference evidence="3 4" key="1">
    <citation type="journal article" date="2015" name="Int. J. Syst. Evol. Microbiol.">
        <title>Micromonospora costi sp. nov., isolated from a leaf of Costus speciosus.</title>
        <authorList>
            <person name="Thawai C."/>
        </authorList>
    </citation>
    <scope>NUCLEOTIDE SEQUENCE [LARGE SCALE GENOMIC DNA]</scope>
    <source>
        <strain evidence="3 4">CS1-12</strain>
    </source>
</reference>
<dbReference type="SMART" id="SM00829">
    <property type="entry name" value="PKS_ER"/>
    <property type="match status" value="1"/>
</dbReference>
<evidence type="ECO:0000256" key="1">
    <source>
        <dbReference type="ARBA" id="ARBA00022857"/>
    </source>
</evidence>
<protein>
    <submittedName>
        <fullName evidence="3">NADPH:quinone reductase</fullName>
    </submittedName>
</protein>
<dbReference type="InterPro" id="IPR013149">
    <property type="entry name" value="ADH-like_C"/>
</dbReference>
<dbReference type="SUPFAM" id="SSF50129">
    <property type="entry name" value="GroES-like"/>
    <property type="match status" value="1"/>
</dbReference>
<dbReference type="RefSeq" id="WP_120777434.1">
    <property type="nucleotide sequence ID" value="NZ_JBHLUP010000009.1"/>
</dbReference>
<gene>
    <name evidence="3" type="ORF">D7193_00650</name>
</gene>
<sequence>MRAAYYERQGDAHDVLQVGEVPTPDPGPGEVRVRVAWSGVHVGDLGKRRGWWGSTMAYPRVIPHGDGAGTVDAVGPGVDPARVGSRVWVYLAQSYRPFGTAAEYVTVPAAHAVDLPDGVPLEQAALLGIPGITAHRAIFADGPVTGRTVLVTGALGAVGRAALALARRGGATVIATVRHPEQRTPALTAGAHHVVVTTGTAADVEQIRALAPDGVDRVAEVAFDTGIATDLEVLRIGGTVATYATGEAEPRIPYWPLGFRNVTVRFLSNDDFPEDANQAAAAALTEALEAGDLRYPIVGRYPLDRIADAHDAAEKSGSAGRVVVEL</sequence>
<proteinExistence type="predicted"/>
<name>A0A3B0A938_9ACTN</name>
<dbReference type="InterPro" id="IPR036291">
    <property type="entry name" value="NAD(P)-bd_dom_sf"/>
</dbReference>
<keyword evidence="1" id="KW-0521">NADP</keyword>
<dbReference type="AlphaFoldDB" id="A0A3B0A938"/>
<dbReference type="EMBL" id="RBAN01000001">
    <property type="protein sequence ID" value="RKN57242.1"/>
    <property type="molecule type" value="Genomic_DNA"/>
</dbReference>
<dbReference type="Pfam" id="PF00107">
    <property type="entry name" value="ADH_zinc_N"/>
    <property type="match status" value="1"/>
</dbReference>
<evidence type="ECO:0000313" key="3">
    <source>
        <dbReference type="EMBL" id="RKN57242.1"/>
    </source>
</evidence>
<dbReference type="Proteomes" id="UP000279968">
    <property type="component" value="Unassembled WGS sequence"/>
</dbReference>
<accession>A0A3B0A938</accession>
<dbReference type="InterPro" id="IPR020843">
    <property type="entry name" value="ER"/>
</dbReference>
<dbReference type="PANTHER" id="PTHR44154:SF1">
    <property type="entry name" value="QUINONE OXIDOREDUCTASE"/>
    <property type="match status" value="1"/>
</dbReference>
<dbReference type="OrthoDB" id="7355832at2"/>
<dbReference type="SUPFAM" id="SSF51735">
    <property type="entry name" value="NAD(P)-binding Rossmann-fold domains"/>
    <property type="match status" value="1"/>
</dbReference>
<dbReference type="InterPro" id="IPR011032">
    <property type="entry name" value="GroES-like_sf"/>
</dbReference>
<dbReference type="CDD" id="cd08253">
    <property type="entry name" value="zeta_crystallin"/>
    <property type="match status" value="1"/>
</dbReference>
<dbReference type="Gene3D" id="3.90.180.10">
    <property type="entry name" value="Medium-chain alcohol dehydrogenases, catalytic domain"/>
    <property type="match status" value="1"/>
</dbReference>
<keyword evidence="4" id="KW-1185">Reference proteome</keyword>
<evidence type="ECO:0000313" key="4">
    <source>
        <dbReference type="Proteomes" id="UP000279968"/>
    </source>
</evidence>
<evidence type="ECO:0000259" key="2">
    <source>
        <dbReference type="SMART" id="SM00829"/>
    </source>
</evidence>
<comment type="caution">
    <text evidence="3">The sequence shown here is derived from an EMBL/GenBank/DDBJ whole genome shotgun (WGS) entry which is preliminary data.</text>
</comment>
<organism evidence="3 4">
    <name type="scientific">Micromonospora costi</name>
    <dbReference type="NCBI Taxonomy" id="1530042"/>
    <lineage>
        <taxon>Bacteria</taxon>
        <taxon>Bacillati</taxon>
        <taxon>Actinomycetota</taxon>
        <taxon>Actinomycetes</taxon>
        <taxon>Micromonosporales</taxon>
        <taxon>Micromonosporaceae</taxon>
        <taxon>Micromonospora</taxon>
    </lineage>
</organism>
<dbReference type="InterPro" id="IPR013154">
    <property type="entry name" value="ADH-like_N"/>
</dbReference>
<dbReference type="GO" id="GO:0016491">
    <property type="term" value="F:oxidoreductase activity"/>
    <property type="evidence" value="ECO:0007669"/>
    <property type="project" value="InterPro"/>
</dbReference>
<dbReference type="Gene3D" id="3.40.50.720">
    <property type="entry name" value="NAD(P)-binding Rossmann-like Domain"/>
    <property type="match status" value="1"/>
</dbReference>
<dbReference type="PANTHER" id="PTHR44154">
    <property type="entry name" value="QUINONE OXIDOREDUCTASE"/>
    <property type="match status" value="1"/>
</dbReference>